<organism evidence="1 2">
    <name type="scientific">Streptomyces sviceus (strain ATCC 29083 / DSM 924 / JCM 4929 / NBRC 13980 / NCIMB 11184 / NRRL 5439 / UC 5370)</name>
    <dbReference type="NCBI Taxonomy" id="463191"/>
    <lineage>
        <taxon>Bacteria</taxon>
        <taxon>Bacillati</taxon>
        <taxon>Actinomycetota</taxon>
        <taxon>Actinomycetes</taxon>
        <taxon>Kitasatosporales</taxon>
        <taxon>Streptomycetaceae</taxon>
        <taxon>Streptomyces</taxon>
    </lineage>
</organism>
<accession>B5HX26</accession>
<dbReference type="HOGENOM" id="CLU_179371_0_0_11"/>
<sequence length="94" mass="10187">MDRVWGEPDSVRPEMPIPEGELIMMDAHELEAESAELLPGREALGRLKFSFNKTTNVTKHIANVEAHNSSVAVNDHSFASAAASQAGQTITVTQ</sequence>
<dbReference type="Proteomes" id="UP000002785">
    <property type="component" value="Chromosome"/>
</dbReference>
<protein>
    <submittedName>
        <fullName evidence="1">Uncharacterized protein</fullName>
    </submittedName>
</protein>
<proteinExistence type="predicted"/>
<name>B5HX26_STRX2</name>
<evidence type="ECO:0000313" key="1">
    <source>
        <dbReference type="EMBL" id="EDY57381.2"/>
    </source>
</evidence>
<dbReference type="AlphaFoldDB" id="B5HX26"/>
<dbReference type="EMBL" id="CM000951">
    <property type="protein sequence ID" value="EDY57381.2"/>
    <property type="molecule type" value="Genomic_DNA"/>
</dbReference>
<dbReference type="eggNOG" id="ENOG5031UKU">
    <property type="taxonomic scope" value="Bacteria"/>
</dbReference>
<keyword evidence="2" id="KW-1185">Reference proteome</keyword>
<gene>
    <name evidence="1" type="ORF">SSEG_03961</name>
</gene>
<evidence type="ECO:0000313" key="2">
    <source>
        <dbReference type="Proteomes" id="UP000002785"/>
    </source>
</evidence>
<reference evidence="1" key="1">
    <citation type="submission" date="2009-10" db="EMBL/GenBank/DDBJ databases">
        <title>The genome sequence of Streptomyces sviceus strain ATCC 29083.</title>
        <authorList>
            <consortium name="The Broad Institute Genome Sequencing Platform"/>
            <consortium name="Broad Institute Microbial Sequencing Center"/>
            <person name="Fischbach M."/>
            <person name="Godfrey P."/>
            <person name="Ward D."/>
            <person name="Young S."/>
            <person name="Zeng Q."/>
            <person name="Koehrsen M."/>
            <person name="Alvarado L."/>
            <person name="Berlin A.M."/>
            <person name="Bochicchio J."/>
            <person name="Borenstein D."/>
            <person name="Chapman S.B."/>
            <person name="Chen Z."/>
            <person name="Engels R."/>
            <person name="Freedman E."/>
            <person name="Gellesch M."/>
            <person name="Goldberg J."/>
            <person name="Griggs A."/>
            <person name="Gujja S."/>
            <person name="Heilman E.R."/>
            <person name="Heiman D.I."/>
            <person name="Hepburn T.A."/>
            <person name="Howarth C."/>
            <person name="Jen D."/>
            <person name="Larson L."/>
            <person name="Lewis B."/>
            <person name="Mehta T."/>
            <person name="Park D."/>
            <person name="Pearson M."/>
            <person name="Richards J."/>
            <person name="Roberts A."/>
            <person name="Saif S."/>
            <person name="Shea T.D."/>
            <person name="Shenoy N."/>
            <person name="Sisk P."/>
            <person name="Stolte C."/>
            <person name="Sykes S.N."/>
            <person name="Thomson T."/>
            <person name="Walk T."/>
            <person name="White J."/>
            <person name="Yandava C."/>
            <person name="Straight P."/>
            <person name="Clardy J."/>
            <person name="Hung D."/>
            <person name="Kolter R."/>
            <person name="Mekalanos J."/>
            <person name="Walker S."/>
            <person name="Walsh C.T."/>
            <person name="Wieland-Brown L.C."/>
            <person name="Haas B."/>
            <person name="Nusbaum C."/>
            <person name="Birren B."/>
        </authorList>
    </citation>
    <scope>NUCLEOTIDE SEQUENCE [LARGE SCALE GENOMIC DNA]</scope>
    <source>
        <strain evidence="1">ATCC 29083</strain>
    </source>
</reference>